<dbReference type="OrthoDB" id="127311at2"/>
<dbReference type="InterPro" id="IPR012910">
    <property type="entry name" value="Plug_dom"/>
</dbReference>
<keyword evidence="9 11" id="KW-0472">Membrane</keyword>
<reference evidence="16 17" key="1">
    <citation type="submission" date="2019-12" db="EMBL/GenBank/DDBJ databases">
        <title>Genome sequencing and assembly of endphytes of Porphyra tenera.</title>
        <authorList>
            <person name="Park J.M."/>
            <person name="Shin R."/>
            <person name="Jo S.H."/>
        </authorList>
    </citation>
    <scope>NUCLEOTIDE SEQUENCE [LARGE SCALE GENOMIC DNA]</scope>
    <source>
        <strain evidence="16 17">GPM4</strain>
    </source>
</reference>
<evidence type="ECO:0000313" key="17">
    <source>
        <dbReference type="Proteomes" id="UP000464524"/>
    </source>
</evidence>
<evidence type="ECO:0000256" key="1">
    <source>
        <dbReference type="ARBA" id="ARBA00004571"/>
    </source>
</evidence>
<dbReference type="EMBL" id="CP047656">
    <property type="protein sequence ID" value="QHJ12855.1"/>
    <property type="molecule type" value="Genomic_DNA"/>
</dbReference>
<name>A0A857JLB2_9ALTE</name>
<keyword evidence="16" id="KW-0675">Receptor</keyword>
<keyword evidence="5 11" id="KW-0812">Transmembrane</keyword>
<dbReference type="Gene3D" id="2.40.170.20">
    <property type="entry name" value="TonB-dependent receptor, beta-barrel domain"/>
    <property type="match status" value="2"/>
</dbReference>
<evidence type="ECO:0000256" key="5">
    <source>
        <dbReference type="ARBA" id="ARBA00022692"/>
    </source>
</evidence>
<evidence type="ECO:0000256" key="2">
    <source>
        <dbReference type="ARBA" id="ARBA00022448"/>
    </source>
</evidence>
<evidence type="ECO:0000256" key="7">
    <source>
        <dbReference type="ARBA" id="ARBA00023065"/>
    </source>
</evidence>
<dbReference type="PANTHER" id="PTHR32552">
    <property type="entry name" value="FERRICHROME IRON RECEPTOR-RELATED"/>
    <property type="match status" value="1"/>
</dbReference>
<keyword evidence="17" id="KW-1185">Reference proteome</keyword>
<feature type="region of interest" description="Disordered" evidence="13">
    <location>
        <begin position="744"/>
        <end position="767"/>
    </location>
</feature>
<evidence type="ECO:0000259" key="14">
    <source>
        <dbReference type="Pfam" id="PF00593"/>
    </source>
</evidence>
<dbReference type="Pfam" id="PF07715">
    <property type="entry name" value="Plug"/>
    <property type="match status" value="1"/>
</dbReference>
<proteinExistence type="inferred from homology"/>
<evidence type="ECO:0000259" key="15">
    <source>
        <dbReference type="Pfam" id="PF07715"/>
    </source>
</evidence>
<evidence type="ECO:0000256" key="9">
    <source>
        <dbReference type="ARBA" id="ARBA00023136"/>
    </source>
</evidence>
<evidence type="ECO:0000256" key="11">
    <source>
        <dbReference type="PROSITE-ProRule" id="PRU01360"/>
    </source>
</evidence>
<evidence type="ECO:0000313" key="16">
    <source>
        <dbReference type="EMBL" id="QHJ12855.1"/>
    </source>
</evidence>
<dbReference type="PROSITE" id="PS52016">
    <property type="entry name" value="TONB_DEPENDENT_REC_3"/>
    <property type="match status" value="1"/>
</dbReference>
<feature type="domain" description="TonB-dependent receptor-like beta-barrel" evidence="14">
    <location>
        <begin position="303"/>
        <end position="835"/>
    </location>
</feature>
<protein>
    <submittedName>
        <fullName evidence="16">Pesticin receptor</fullName>
    </submittedName>
</protein>
<evidence type="ECO:0000256" key="6">
    <source>
        <dbReference type="ARBA" id="ARBA00023004"/>
    </source>
</evidence>
<keyword evidence="10 11" id="KW-0998">Cell outer membrane</keyword>
<keyword evidence="3 11" id="KW-1134">Transmembrane beta strand</keyword>
<sequence>MDTSASSRFNKTPIAVCISLTLGFPIPIVSAQEIEEEVETLRLETITVEAQKRKQSMQTVPVSVSAFSGKQLEQAVLKDIFDVAGLVPASSAFQTQNVTNTSFSIRGIGTSSQNFGLDPSVGLYVDGIYRARQSAMVNNLVDIEAIEVLRGPQGTLFGKNTPSGAILIRTVAPSHQNSNDFIEGTIGNYGLVNYSAATSFSAIDDVLAFRATGFGSQRDGFVSDVNNASDVLNDRDRWGARLQALYTPSDHISLRIIADYSEIDEICCAAPTQISNAQANDIAGKFGTDSLLSQSPFNATIFDDSDFFANKVALSFLPESKVEDSGISAELNWDIDDQVSFVSISAYRRFDSFDNIDSDFTDAHLFGTQNDAEQQSFSQEIRLDYSGDKMSAILGAYYFRQDLDLDYSLYTGEQFNDFYLLGFGQGAFDDLLAGIDALSVASNGLVAPSAAPAPASSSFDHYAKQEHESYAIFGQVDYQLTQKVILTAGLRYTGESKDLSTVFTESLPNSAEFPTFFTSVGDPTNPASLVPGTLLYGSGLAGNVLAGIQANTIDITSASGQTALAALAPFQQVGWGFNPLGAITAARSNISDDLDDDQVTGTIKLSYTPDRHTLFYASYGTGYKSGGTNTDRIADGFDPVFGAEKSKAVEIGLKKDFPAQDLRINIAAHSTQVDDIQENTFIGTGFNLQNAGDYQTSGLELELKWLPTETLEVDFVYARVNAEYDNFMRGNCWIAFTWHTGINDPGQQSTDPDAPNPYCDRSGGRPAGEPEDFAMLKVKKDFTISDNVDAYLVAEYSYTGDIVLDASNDPYAVQDHYNLLNLRFFMNFASYDMDVIFWGRNVLDEEYINHVNFNTPLQEGKMNAYVSDPATFGITVRKRF</sequence>
<dbReference type="GO" id="GO:0006826">
    <property type="term" value="P:iron ion transport"/>
    <property type="evidence" value="ECO:0007669"/>
    <property type="project" value="UniProtKB-KW"/>
</dbReference>
<evidence type="ECO:0000256" key="4">
    <source>
        <dbReference type="ARBA" id="ARBA00022496"/>
    </source>
</evidence>
<dbReference type="InterPro" id="IPR036942">
    <property type="entry name" value="Beta-barrel_TonB_sf"/>
</dbReference>
<dbReference type="PANTHER" id="PTHR32552:SF81">
    <property type="entry name" value="TONB-DEPENDENT OUTER MEMBRANE RECEPTOR"/>
    <property type="match status" value="1"/>
</dbReference>
<feature type="domain" description="TonB-dependent receptor plug" evidence="15">
    <location>
        <begin position="58"/>
        <end position="165"/>
    </location>
</feature>
<dbReference type="SUPFAM" id="SSF56935">
    <property type="entry name" value="Porins"/>
    <property type="match status" value="1"/>
</dbReference>
<dbReference type="AlphaFoldDB" id="A0A857JLB2"/>
<keyword evidence="6" id="KW-0408">Iron</keyword>
<evidence type="ECO:0000256" key="3">
    <source>
        <dbReference type="ARBA" id="ARBA00022452"/>
    </source>
</evidence>
<gene>
    <name evidence="16" type="ORF">FX988_03113</name>
</gene>
<dbReference type="Pfam" id="PF00593">
    <property type="entry name" value="TonB_dep_Rec_b-barrel"/>
    <property type="match status" value="1"/>
</dbReference>
<keyword evidence="2 11" id="KW-0813">Transport</keyword>
<dbReference type="Proteomes" id="UP000464524">
    <property type="component" value="Chromosome"/>
</dbReference>
<dbReference type="RefSeq" id="WP_160181020.1">
    <property type="nucleotide sequence ID" value="NZ_CP047656.1"/>
</dbReference>
<dbReference type="GO" id="GO:0009279">
    <property type="term" value="C:cell outer membrane"/>
    <property type="evidence" value="ECO:0007669"/>
    <property type="project" value="UniProtKB-SubCell"/>
</dbReference>
<organism evidence="16 17">
    <name type="scientific">Paraglaciecola mesophila</name>
    <dbReference type="NCBI Taxonomy" id="197222"/>
    <lineage>
        <taxon>Bacteria</taxon>
        <taxon>Pseudomonadati</taxon>
        <taxon>Pseudomonadota</taxon>
        <taxon>Gammaproteobacteria</taxon>
        <taxon>Alteromonadales</taxon>
        <taxon>Alteromonadaceae</taxon>
        <taxon>Paraglaciecola</taxon>
    </lineage>
</organism>
<keyword evidence="7" id="KW-0406">Ion transport</keyword>
<accession>A0A857JLB2</accession>
<evidence type="ECO:0000256" key="12">
    <source>
        <dbReference type="RuleBase" id="RU003357"/>
    </source>
</evidence>
<comment type="subcellular location">
    <subcellularLocation>
        <location evidence="1 11">Cell outer membrane</location>
        <topology evidence="1 11">Multi-pass membrane protein</topology>
    </subcellularLocation>
</comment>
<dbReference type="InterPro" id="IPR000531">
    <property type="entry name" value="Beta-barrel_TonB"/>
</dbReference>
<keyword evidence="4" id="KW-0410">Iron transport</keyword>
<keyword evidence="8 12" id="KW-0798">TonB box</keyword>
<evidence type="ECO:0000256" key="13">
    <source>
        <dbReference type="SAM" id="MobiDB-lite"/>
    </source>
</evidence>
<dbReference type="KEGG" id="pmes:FX988_03113"/>
<comment type="similarity">
    <text evidence="11 12">Belongs to the TonB-dependent receptor family.</text>
</comment>
<evidence type="ECO:0000256" key="8">
    <source>
        <dbReference type="ARBA" id="ARBA00023077"/>
    </source>
</evidence>
<dbReference type="InterPro" id="IPR039426">
    <property type="entry name" value="TonB-dep_rcpt-like"/>
</dbReference>
<evidence type="ECO:0000256" key="10">
    <source>
        <dbReference type="ARBA" id="ARBA00023237"/>
    </source>
</evidence>